<evidence type="ECO:0000256" key="1">
    <source>
        <dbReference type="ARBA" id="ARBA00002901"/>
    </source>
</evidence>
<evidence type="ECO:0000256" key="8">
    <source>
        <dbReference type="HAMAP-Rule" id="MF_00316"/>
    </source>
</evidence>
<dbReference type="GO" id="GO:0005525">
    <property type="term" value="F:GTP binding"/>
    <property type="evidence" value="ECO:0007669"/>
    <property type="project" value="UniProtKB-UniRule"/>
</dbReference>
<keyword evidence="6 8" id="KW-0501">Molybdenum cofactor biosynthesis</keyword>
<comment type="cofactor">
    <cofactor evidence="8">
        <name>Mg(2+)</name>
        <dbReference type="ChEBI" id="CHEBI:18420"/>
    </cofactor>
</comment>
<comment type="caution">
    <text evidence="8">Lacks conserved residue(s) required for the propagation of feature annotation.</text>
</comment>
<keyword evidence="8" id="KW-0963">Cytoplasm</keyword>
<gene>
    <name evidence="10" type="primary">moeA_1</name>
    <name evidence="8" type="synonym">mobA</name>
    <name evidence="10" type="ORF">AQS8620_00598</name>
</gene>
<keyword evidence="8" id="KW-0547">Nucleotide-binding</keyword>
<feature type="binding site" evidence="8">
    <location>
        <position position="79"/>
    </location>
    <ligand>
        <name>GTP</name>
        <dbReference type="ChEBI" id="CHEBI:37565"/>
    </ligand>
</feature>
<proteinExistence type="inferred from homology"/>
<dbReference type="InterPro" id="IPR005111">
    <property type="entry name" value="MoeA_C_domain_IV"/>
</dbReference>
<dbReference type="Gene3D" id="3.90.550.10">
    <property type="entry name" value="Spore Coat Polysaccharide Biosynthesis Protein SpsA, Chain A"/>
    <property type="match status" value="1"/>
</dbReference>
<dbReference type="SUPFAM" id="SSF63882">
    <property type="entry name" value="MoeA N-terminal region -like"/>
    <property type="match status" value="1"/>
</dbReference>
<dbReference type="SMART" id="SM00852">
    <property type="entry name" value="MoCF_biosynth"/>
    <property type="match status" value="1"/>
</dbReference>
<accession>A0A1Y5RNK3</accession>
<feature type="binding site" evidence="8">
    <location>
        <begin position="19"/>
        <end position="21"/>
    </location>
    <ligand>
        <name>GTP</name>
        <dbReference type="ChEBI" id="CHEBI:37565"/>
    </ligand>
</feature>
<dbReference type="GO" id="GO:0006777">
    <property type="term" value="P:Mo-molybdopterin cofactor biosynthetic process"/>
    <property type="evidence" value="ECO:0007669"/>
    <property type="project" value="UniProtKB-KW"/>
</dbReference>
<keyword evidence="8" id="KW-0479">Metal-binding</keyword>
<dbReference type="GO" id="GO:0005829">
    <property type="term" value="C:cytosol"/>
    <property type="evidence" value="ECO:0007669"/>
    <property type="project" value="TreeGrafter"/>
</dbReference>
<dbReference type="EC" id="2.7.7.77" evidence="8"/>
<dbReference type="GO" id="GO:0061599">
    <property type="term" value="F:molybdopterin molybdotransferase activity"/>
    <property type="evidence" value="ECO:0007669"/>
    <property type="project" value="UniProtKB-EC"/>
</dbReference>
<dbReference type="Pfam" id="PF12804">
    <property type="entry name" value="NTP_transf_3"/>
    <property type="match status" value="1"/>
</dbReference>
<evidence type="ECO:0000259" key="9">
    <source>
        <dbReference type="SMART" id="SM00852"/>
    </source>
</evidence>
<comment type="similarity">
    <text evidence="8">Belongs to the MobA family.</text>
</comment>
<dbReference type="CDD" id="cd02503">
    <property type="entry name" value="MobA"/>
    <property type="match status" value="1"/>
</dbReference>
<comment type="domain">
    <text evidence="8">The N-terminal domain determines nucleotide recognition and specific binding, while the C-terminal domain determines the specific binding to the target protein.</text>
</comment>
<dbReference type="RefSeq" id="WP_085835304.1">
    <property type="nucleotide sequence ID" value="NZ_FWFS01000001.1"/>
</dbReference>
<name>A0A1Y5RNK3_9RHOB</name>
<dbReference type="Gene3D" id="2.40.340.10">
    <property type="entry name" value="MoeA, C-terminal, domain IV"/>
    <property type="match status" value="1"/>
</dbReference>
<reference evidence="10 11" key="1">
    <citation type="submission" date="2017-03" db="EMBL/GenBank/DDBJ databases">
        <authorList>
            <person name="Afonso C.L."/>
            <person name="Miller P.J."/>
            <person name="Scott M.A."/>
            <person name="Spackman E."/>
            <person name="Goraichik I."/>
            <person name="Dimitrov K.M."/>
            <person name="Suarez D.L."/>
            <person name="Swayne D.E."/>
        </authorList>
    </citation>
    <scope>NUCLEOTIDE SEQUENCE [LARGE SCALE GENOMIC DNA]</scope>
    <source>
        <strain evidence="10 11">CECT 8620</strain>
    </source>
</reference>
<dbReference type="Gene3D" id="2.170.190.11">
    <property type="entry name" value="Molybdopterin biosynthesis moea protein, domain 3"/>
    <property type="match status" value="1"/>
</dbReference>
<evidence type="ECO:0000313" key="10">
    <source>
        <dbReference type="EMBL" id="SLN21252.1"/>
    </source>
</evidence>
<dbReference type="SUPFAM" id="SSF63867">
    <property type="entry name" value="MoeA C-terminal domain-like"/>
    <property type="match status" value="1"/>
</dbReference>
<dbReference type="OrthoDB" id="9804758at2"/>
<evidence type="ECO:0000256" key="4">
    <source>
        <dbReference type="ARBA" id="ARBA00022842"/>
    </source>
</evidence>
<evidence type="ECO:0000256" key="7">
    <source>
        <dbReference type="ARBA" id="ARBA00047317"/>
    </source>
</evidence>
<dbReference type="InterPro" id="IPR036688">
    <property type="entry name" value="MoeA_C_domain_IV_sf"/>
</dbReference>
<dbReference type="InterPro" id="IPR001453">
    <property type="entry name" value="MoaB/Mog_dom"/>
</dbReference>
<comment type="catalytic activity">
    <reaction evidence="7">
        <text>adenylyl-molybdopterin + molybdate = Mo-molybdopterin + AMP + H(+)</text>
        <dbReference type="Rhea" id="RHEA:35047"/>
        <dbReference type="ChEBI" id="CHEBI:15378"/>
        <dbReference type="ChEBI" id="CHEBI:36264"/>
        <dbReference type="ChEBI" id="CHEBI:62727"/>
        <dbReference type="ChEBI" id="CHEBI:71302"/>
        <dbReference type="ChEBI" id="CHEBI:456215"/>
        <dbReference type="EC" id="2.10.1.1"/>
    </reaction>
</comment>
<dbReference type="InterPro" id="IPR029044">
    <property type="entry name" value="Nucleotide-diphossugar_trans"/>
</dbReference>
<protein>
    <recommendedName>
        <fullName evidence="8">Molybdenum cofactor guanylyltransferase</fullName>
        <shortName evidence="8">MoCo guanylyltransferase</shortName>
        <ecNumber evidence="8">2.7.7.77</ecNumber>
    </recommendedName>
    <alternativeName>
        <fullName evidence="8">GTP:molybdopterin guanylyltransferase</fullName>
    </alternativeName>
    <alternativeName>
        <fullName evidence="8">Mo-MPT guanylyltransferase</fullName>
    </alternativeName>
    <alternativeName>
        <fullName evidence="8">Molybdopterin guanylyltransferase</fullName>
    </alternativeName>
    <alternativeName>
        <fullName evidence="8">Molybdopterin-guanine dinucleotide synthase</fullName>
        <shortName evidence="8">MGD synthase</shortName>
    </alternativeName>
</protein>
<feature type="binding site" evidence="8">
    <location>
        <position position="32"/>
    </location>
    <ligand>
        <name>GTP</name>
        <dbReference type="ChEBI" id="CHEBI:37565"/>
    </ligand>
</feature>
<keyword evidence="11" id="KW-1185">Reference proteome</keyword>
<evidence type="ECO:0000313" key="11">
    <source>
        <dbReference type="Proteomes" id="UP000193862"/>
    </source>
</evidence>
<keyword evidence="5 8" id="KW-0342">GTP-binding</keyword>
<feature type="domain" description="MoaB/Mog" evidence="9">
    <location>
        <begin position="380"/>
        <end position="517"/>
    </location>
</feature>
<sequence>MTVSGADPIATAHILGVILAGGTGERLGGVDKALLQLDGVALVSRVSARLAPQVGAVVISANGDPARFARLCDHEVLADEAPLGPLSGVLCGLDYAVRHGFSHVLSVAVDTPFFPKDLGAQLAQAGFALACDTAGDLHPTFGVWPVSLRAELRLSLQAGRRRLRGFARDHGAQECICGAPSAFFNINTPADMAGAEAVLRGETCFEPARDALVGDVLAHLDAAFSRCVGVETSAPDQAAGRVLAAPVRAQRASPASRCAAVDGFALGAGAGPWRLRVGRAAAGHPFQGALQTGQAVAILTGAQVPHGTQRVAMHERVIVTGDEVHAREGQSGGNIRERGEDFDAGEMLLPAGRRLEARALALLAAGVVREVAVCHPLRVGILSTGDEVKPVDQVRAPHEIADVNGPMLRSLVAGWGFEVVALGHAPDDESALRDTLNAAAGRVDVLLTSGGAASGQEDHLARLMQAEGRAQQWHVAMKPGRPLVTGQWRGMAVMGLPGNPVAAFTSAQIFAWPLLARLAGESYAPRIVTLPAEFSFSKRAGRREFLRGWLTDAGGRVAMHPSTSSAHVSSLAQAEGLIDLPETVTQVQKGDLVRFRLLS</sequence>
<dbReference type="Pfam" id="PF00994">
    <property type="entry name" value="MoCF_biosynth"/>
    <property type="match status" value="1"/>
</dbReference>
<dbReference type="GO" id="GO:0046872">
    <property type="term" value="F:metal ion binding"/>
    <property type="evidence" value="ECO:0007669"/>
    <property type="project" value="UniProtKB-KW"/>
</dbReference>
<dbReference type="InterPro" id="IPR005110">
    <property type="entry name" value="MoeA_linker/N"/>
</dbReference>
<evidence type="ECO:0000256" key="2">
    <source>
        <dbReference type="ARBA" id="ARBA00005046"/>
    </source>
</evidence>
<dbReference type="AlphaFoldDB" id="A0A1Y5RNK3"/>
<dbReference type="SUPFAM" id="SSF53448">
    <property type="entry name" value="Nucleotide-diphospho-sugar transferases"/>
    <property type="match status" value="1"/>
</dbReference>
<dbReference type="PANTHER" id="PTHR10192:SF5">
    <property type="entry name" value="GEPHYRIN"/>
    <property type="match status" value="1"/>
</dbReference>
<comment type="pathway">
    <text evidence="2">Cofactor biosynthesis; molybdopterin biosynthesis.</text>
</comment>
<dbReference type="GO" id="GO:0061603">
    <property type="term" value="F:molybdenum cofactor guanylyltransferase activity"/>
    <property type="evidence" value="ECO:0007669"/>
    <property type="project" value="UniProtKB-EC"/>
</dbReference>
<evidence type="ECO:0000256" key="5">
    <source>
        <dbReference type="ARBA" id="ARBA00023134"/>
    </source>
</evidence>
<dbReference type="InterPro" id="IPR036425">
    <property type="entry name" value="MoaB/Mog-like_dom_sf"/>
</dbReference>
<comment type="subcellular location">
    <subcellularLocation>
        <location evidence="8">Cytoplasm</location>
    </subcellularLocation>
</comment>
<dbReference type="CDD" id="cd00887">
    <property type="entry name" value="MoeA"/>
    <property type="match status" value="1"/>
</dbReference>
<feature type="binding site" evidence="8">
    <location>
        <position position="110"/>
    </location>
    <ligand>
        <name>GTP</name>
        <dbReference type="ChEBI" id="CHEBI:37565"/>
    </ligand>
</feature>
<dbReference type="Pfam" id="PF03454">
    <property type="entry name" value="MoeA_C"/>
    <property type="match status" value="1"/>
</dbReference>
<comment type="function">
    <text evidence="8">Transfers a GMP moiety from GTP to Mo-molybdopterin (Mo-MPT) cofactor (Moco or molybdenum cofactor) to form Mo-molybdopterin guanine dinucleotide (Mo-MGD) cofactor.</text>
</comment>
<dbReference type="SUPFAM" id="SSF53218">
    <property type="entry name" value="Molybdenum cofactor biosynthesis proteins"/>
    <property type="match status" value="1"/>
</dbReference>
<comment type="similarity">
    <text evidence="3">Belongs to the MoeA family.</text>
</comment>
<keyword evidence="8 10" id="KW-0808">Transferase</keyword>
<evidence type="ECO:0000256" key="3">
    <source>
        <dbReference type="ARBA" id="ARBA00010763"/>
    </source>
</evidence>
<feature type="binding site" evidence="8">
    <location>
        <position position="110"/>
    </location>
    <ligand>
        <name>Mg(2+)</name>
        <dbReference type="ChEBI" id="CHEBI:18420"/>
    </ligand>
</feature>
<comment type="subunit">
    <text evidence="8">Monomer.</text>
</comment>
<evidence type="ECO:0000256" key="6">
    <source>
        <dbReference type="ARBA" id="ARBA00023150"/>
    </source>
</evidence>
<dbReference type="PANTHER" id="PTHR10192">
    <property type="entry name" value="MOLYBDOPTERIN BIOSYNTHESIS PROTEIN"/>
    <property type="match status" value="1"/>
</dbReference>
<keyword evidence="4 8" id="KW-0460">Magnesium</keyword>
<dbReference type="UniPathway" id="UPA00344"/>
<dbReference type="Proteomes" id="UP000193862">
    <property type="component" value="Unassembled WGS sequence"/>
</dbReference>
<dbReference type="EMBL" id="FWFS01000001">
    <property type="protein sequence ID" value="SLN21252.1"/>
    <property type="molecule type" value="Genomic_DNA"/>
</dbReference>
<dbReference type="InterPro" id="IPR036135">
    <property type="entry name" value="MoeA_linker/N_sf"/>
</dbReference>
<dbReference type="Pfam" id="PF03453">
    <property type="entry name" value="MoeA_N"/>
    <property type="match status" value="1"/>
</dbReference>
<organism evidence="10 11">
    <name type="scientific">Aquimixticola soesokkakensis</name>
    <dbReference type="NCBI Taxonomy" id="1519096"/>
    <lineage>
        <taxon>Bacteria</taxon>
        <taxon>Pseudomonadati</taxon>
        <taxon>Pseudomonadota</taxon>
        <taxon>Alphaproteobacteria</taxon>
        <taxon>Rhodobacterales</taxon>
        <taxon>Paracoccaceae</taxon>
        <taxon>Aquimixticola</taxon>
    </lineage>
</organism>
<dbReference type="Gene3D" id="3.40.980.10">
    <property type="entry name" value="MoaB/Mog-like domain"/>
    <property type="match status" value="1"/>
</dbReference>
<dbReference type="Gene3D" id="3.90.105.10">
    <property type="entry name" value="Molybdopterin biosynthesis moea protein, domain 2"/>
    <property type="match status" value="1"/>
</dbReference>
<dbReference type="HAMAP" id="MF_00316">
    <property type="entry name" value="MobA"/>
    <property type="match status" value="1"/>
</dbReference>
<dbReference type="InterPro" id="IPR038987">
    <property type="entry name" value="MoeA-like"/>
</dbReference>
<dbReference type="InterPro" id="IPR013482">
    <property type="entry name" value="Molybde_CF_guanTrfase"/>
</dbReference>
<comment type="function">
    <text evidence="1">Catalyzes the insertion of molybdate into adenylated molybdopterin with the concomitant release of AMP.</text>
</comment>
<comment type="catalytic activity">
    <reaction evidence="8">
        <text>Mo-molybdopterin + GTP + H(+) = Mo-molybdopterin guanine dinucleotide + diphosphate</text>
        <dbReference type="Rhea" id="RHEA:34243"/>
        <dbReference type="ChEBI" id="CHEBI:15378"/>
        <dbReference type="ChEBI" id="CHEBI:33019"/>
        <dbReference type="ChEBI" id="CHEBI:37565"/>
        <dbReference type="ChEBI" id="CHEBI:71302"/>
        <dbReference type="ChEBI" id="CHEBI:71310"/>
        <dbReference type="EC" id="2.7.7.77"/>
    </reaction>
</comment>
<dbReference type="InterPro" id="IPR025877">
    <property type="entry name" value="MobA-like_NTP_Trfase"/>
</dbReference>